<protein>
    <submittedName>
        <fullName evidence="2">XRE family transcriptional regulator</fullName>
    </submittedName>
</protein>
<accession>A0A4V2Y787</accession>
<evidence type="ECO:0000313" key="2">
    <source>
        <dbReference type="EMBL" id="TDC91155.1"/>
    </source>
</evidence>
<sequence length="280" mass="30561">MSNSPRARALAKELRAARNEVGLSMRLVGKQLGWSEAKVSRVENAKQGIAESDVSAILAVLRVTGTDRDRLLKMAREIDQPVWWELGRELPEQLTALIDAEQRAVRITNASLNTIPGLFQTRAYTREIMVAGSVPDDEIDDHVSIRQVRQGVLSKQDPAELCSFVDETALLRPVGGARVMAEQLRKLVSAADAPNITLRVLPLEVGAHAGLSGTFVVMEFVRARPIVFLEGRSSGAFIDEPEDVSLFDEAVKSLDVQAADPASSVEIVSTYLKKYEGEAA</sequence>
<dbReference type="InterPro" id="IPR001387">
    <property type="entry name" value="Cro/C1-type_HTH"/>
</dbReference>
<evidence type="ECO:0000259" key="1">
    <source>
        <dbReference type="PROSITE" id="PS50943"/>
    </source>
</evidence>
<dbReference type="Proteomes" id="UP000294744">
    <property type="component" value="Unassembled WGS sequence"/>
</dbReference>
<organism evidence="2 3">
    <name type="scientific">Saccharopolyspora aridisoli</name>
    <dbReference type="NCBI Taxonomy" id="2530385"/>
    <lineage>
        <taxon>Bacteria</taxon>
        <taxon>Bacillati</taxon>
        <taxon>Actinomycetota</taxon>
        <taxon>Actinomycetes</taxon>
        <taxon>Pseudonocardiales</taxon>
        <taxon>Pseudonocardiaceae</taxon>
        <taxon>Saccharopolyspora</taxon>
    </lineage>
</organism>
<dbReference type="GO" id="GO:0003677">
    <property type="term" value="F:DNA binding"/>
    <property type="evidence" value="ECO:0007669"/>
    <property type="project" value="InterPro"/>
</dbReference>
<dbReference type="Pfam" id="PF13560">
    <property type="entry name" value="HTH_31"/>
    <property type="match status" value="1"/>
</dbReference>
<feature type="domain" description="HTH cro/C1-type" evidence="1">
    <location>
        <begin position="14"/>
        <end position="68"/>
    </location>
</feature>
<comment type="caution">
    <text evidence="2">The sequence shown here is derived from an EMBL/GenBank/DDBJ whole genome shotgun (WGS) entry which is preliminary data.</text>
</comment>
<dbReference type="OrthoDB" id="3687959at2"/>
<dbReference type="SMART" id="SM00530">
    <property type="entry name" value="HTH_XRE"/>
    <property type="match status" value="1"/>
</dbReference>
<dbReference type="SUPFAM" id="SSF47413">
    <property type="entry name" value="lambda repressor-like DNA-binding domains"/>
    <property type="match status" value="1"/>
</dbReference>
<dbReference type="PROSITE" id="PS50943">
    <property type="entry name" value="HTH_CROC1"/>
    <property type="match status" value="1"/>
</dbReference>
<dbReference type="EMBL" id="SMKV01000020">
    <property type="protein sequence ID" value="TDC91155.1"/>
    <property type="molecule type" value="Genomic_DNA"/>
</dbReference>
<gene>
    <name evidence="2" type="ORF">E1161_17115</name>
</gene>
<evidence type="ECO:0000313" key="3">
    <source>
        <dbReference type="Proteomes" id="UP000294744"/>
    </source>
</evidence>
<dbReference type="CDD" id="cd00093">
    <property type="entry name" value="HTH_XRE"/>
    <property type="match status" value="1"/>
</dbReference>
<reference evidence="2 3" key="1">
    <citation type="submission" date="2019-03" db="EMBL/GenBank/DDBJ databases">
        <title>Draft genome sequences of novel Actinobacteria.</title>
        <authorList>
            <person name="Sahin N."/>
            <person name="Ay H."/>
            <person name="Saygin H."/>
        </authorList>
    </citation>
    <scope>NUCLEOTIDE SEQUENCE [LARGE SCALE GENOMIC DNA]</scope>
    <source>
        <strain evidence="2 3">16K404</strain>
    </source>
</reference>
<name>A0A4V2Y787_9PSEU</name>
<dbReference type="AlphaFoldDB" id="A0A4V2Y787"/>
<dbReference type="Gene3D" id="1.10.260.40">
    <property type="entry name" value="lambda repressor-like DNA-binding domains"/>
    <property type="match status" value="1"/>
</dbReference>
<dbReference type="InterPro" id="IPR010982">
    <property type="entry name" value="Lambda_DNA-bd_dom_sf"/>
</dbReference>
<dbReference type="RefSeq" id="WP_132624438.1">
    <property type="nucleotide sequence ID" value="NZ_SMKV01000020.1"/>
</dbReference>
<proteinExistence type="predicted"/>
<dbReference type="Pfam" id="PF19054">
    <property type="entry name" value="DUF5753"/>
    <property type="match status" value="1"/>
</dbReference>
<dbReference type="InterPro" id="IPR043917">
    <property type="entry name" value="DUF5753"/>
</dbReference>
<keyword evidence="3" id="KW-1185">Reference proteome</keyword>